<organism evidence="2">
    <name type="scientific">Talaromyces marneffei PM1</name>
    <dbReference type="NCBI Taxonomy" id="1077442"/>
    <lineage>
        <taxon>Eukaryota</taxon>
        <taxon>Fungi</taxon>
        <taxon>Dikarya</taxon>
        <taxon>Ascomycota</taxon>
        <taxon>Pezizomycotina</taxon>
        <taxon>Eurotiomycetes</taxon>
        <taxon>Eurotiomycetidae</taxon>
        <taxon>Eurotiales</taxon>
        <taxon>Trichocomaceae</taxon>
        <taxon>Talaromyces</taxon>
        <taxon>Talaromyces sect. Talaromyces</taxon>
    </lineage>
</organism>
<evidence type="ECO:0000313" key="2">
    <source>
        <dbReference type="EMBL" id="KFX44244.1"/>
    </source>
</evidence>
<feature type="region of interest" description="Disordered" evidence="1">
    <location>
        <begin position="84"/>
        <end position="105"/>
    </location>
</feature>
<protein>
    <submittedName>
        <fullName evidence="2">Uncharacterized protein</fullName>
    </submittedName>
</protein>
<feature type="region of interest" description="Disordered" evidence="1">
    <location>
        <begin position="191"/>
        <end position="220"/>
    </location>
</feature>
<name>A0A093V2L9_TALMA</name>
<reference key="1">
    <citation type="journal article" date="2014" name="PLoS Genet.">
        <title>Signature Gene Expression Reveals Novel Clues to the Molecular Mechanisms of Dimorphic Transition in Penicillium marneffei.</title>
        <authorList>
            <person name="Yang E."/>
            <person name="Wang G."/>
            <person name="Cai J."/>
            <person name="Woo P.C."/>
            <person name="Lau S.K."/>
            <person name="Yuen K.-Y."/>
            <person name="Chow W.-N."/>
            <person name="Lin X."/>
        </authorList>
    </citation>
    <scope>NUCLEOTIDE SEQUENCE [LARGE SCALE GENOMIC DNA]</scope>
    <source>
        <strain>PM1</strain>
    </source>
</reference>
<accession>A0A093V2L9</accession>
<proteinExistence type="predicted"/>
<evidence type="ECO:0000256" key="1">
    <source>
        <dbReference type="SAM" id="MobiDB-lite"/>
    </source>
</evidence>
<dbReference type="HOGENOM" id="CLU_1256776_0_0_1"/>
<comment type="caution">
    <text evidence="2">The sequence shown here is derived from an EMBL/GenBank/DDBJ whole genome shotgun (WGS) entry which is preliminary data.</text>
</comment>
<feature type="compositionally biased region" description="Polar residues" evidence="1">
    <location>
        <begin position="96"/>
        <end position="105"/>
    </location>
</feature>
<dbReference type="AlphaFoldDB" id="A0A093V2L9"/>
<dbReference type="EMBL" id="JPOX01000029">
    <property type="protein sequence ID" value="KFX44244.1"/>
    <property type="molecule type" value="Genomic_DNA"/>
</dbReference>
<reference evidence="2" key="2">
    <citation type="journal article" date="2014" name="PLoS Genet.">
        <title>Signature gene expression reveals novel clues to the molecular mechanisms of dimorphic transition in Penicillium marneffei.</title>
        <authorList>
            <person name="Yang E."/>
            <person name="Wang G."/>
            <person name="Cai J."/>
            <person name="Woo P.C."/>
            <person name="Lau S.K."/>
            <person name="Yuen K.-Y."/>
            <person name="Chow W.-N."/>
            <person name="Lin X."/>
        </authorList>
    </citation>
    <scope>NUCLEOTIDE SEQUENCE</scope>
    <source>
        <strain evidence="2">PM1</strain>
    </source>
</reference>
<feature type="compositionally biased region" description="Polar residues" evidence="1">
    <location>
        <begin position="208"/>
        <end position="220"/>
    </location>
</feature>
<sequence>MANLLLSQREDEHEYFDRVRAAIQEYGILSEDIYNFDETGFVIGLCATAKVITGSDRYSRPYLLQPGNREWVTAIKAVNSTGWALPSRSSNSQSSCLQTPQNPRQFKRQITTIKKRINDHPTSPLERVDQAINRMSKAYEMSINELLIVRKEVHDLRAANEKEKKKRKRSRAHISYEGSLTAQEAQELIASRNKASESIPAAPVESEPQASQPRTFTTIF</sequence>
<gene>
    <name evidence="2" type="ORF">GQ26_0290010</name>
</gene>